<dbReference type="EMBL" id="LQIR01000009">
    <property type="protein sequence ID" value="KUI18910.1"/>
    <property type="molecule type" value="Genomic_DNA"/>
</dbReference>
<feature type="compositionally biased region" description="Acidic residues" evidence="3">
    <location>
        <begin position="110"/>
        <end position="125"/>
    </location>
</feature>
<evidence type="ECO:0000313" key="6">
    <source>
        <dbReference type="Proteomes" id="UP000053707"/>
    </source>
</evidence>
<dbReference type="PANTHER" id="PTHR37042">
    <property type="entry name" value="OUTER MEMBRANE PROTEIN RV1973"/>
    <property type="match status" value="1"/>
</dbReference>
<dbReference type="PANTHER" id="PTHR37042:SF4">
    <property type="entry name" value="OUTER MEMBRANE PROTEIN RV1973"/>
    <property type="match status" value="1"/>
</dbReference>
<protein>
    <submittedName>
        <fullName evidence="5">Mammalian cell entry protein</fullName>
    </submittedName>
</protein>
<evidence type="ECO:0000256" key="3">
    <source>
        <dbReference type="SAM" id="MobiDB-lite"/>
    </source>
</evidence>
<organism evidence="5 6">
    <name type="scientific">Mycobacterium lehmannii</name>
    <dbReference type="NCBI Taxonomy" id="2048550"/>
    <lineage>
        <taxon>Bacteria</taxon>
        <taxon>Bacillati</taxon>
        <taxon>Actinomycetota</taxon>
        <taxon>Actinomycetes</taxon>
        <taxon>Mycobacteriales</taxon>
        <taxon>Mycobacteriaceae</taxon>
        <taxon>Mycobacterium</taxon>
    </lineage>
</organism>
<evidence type="ECO:0000256" key="4">
    <source>
        <dbReference type="SAM" id="Phobius"/>
    </source>
</evidence>
<accession>A0A101AA94</accession>
<evidence type="ECO:0000256" key="2">
    <source>
        <dbReference type="ARBA" id="ARBA00023136"/>
    </source>
</evidence>
<dbReference type="AlphaFoldDB" id="A0A101AA94"/>
<dbReference type="Proteomes" id="UP000053707">
    <property type="component" value="Unassembled WGS sequence"/>
</dbReference>
<evidence type="ECO:0000256" key="1">
    <source>
        <dbReference type="ARBA" id="ARBA00004370"/>
    </source>
</evidence>
<dbReference type="RefSeq" id="WP_064395015.1">
    <property type="nucleotide sequence ID" value="NZ_LQIR01000009.1"/>
</dbReference>
<keyword evidence="4" id="KW-1133">Transmembrane helix</keyword>
<keyword evidence="2 4" id="KW-0472">Membrane</keyword>
<comment type="caution">
    <text evidence="5">The sequence shown here is derived from an EMBL/GenBank/DDBJ whole genome shotgun (WGS) entry which is preliminary data.</text>
</comment>
<name>A0A101AA94_9MYCO</name>
<gene>
    <name evidence="5" type="ORF">AU192_16590</name>
</gene>
<proteinExistence type="predicted"/>
<keyword evidence="4" id="KW-0812">Transmembrane</keyword>
<feature type="region of interest" description="Disordered" evidence="3">
    <location>
        <begin position="1"/>
        <end position="126"/>
    </location>
</feature>
<comment type="subcellular location">
    <subcellularLocation>
        <location evidence="1">Membrane</location>
    </subcellularLocation>
</comment>
<feature type="compositionally biased region" description="Low complexity" evidence="3">
    <location>
        <begin position="40"/>
        <end position="58"/>
    </location>
</feature>
<keyword evidence="6" id="KW-1185">Reference proteome</keyword>
<reference evidence="5 6" key="1">
    <citation type="submission" date="2016-01" db="EMBL/GenBank/DDBJ databases">
        <authorList>
            <consortium name="TB Trials Study Group"/>
            <person name="Sutton G."/>
            <person name="Brinkac L."/>
            <person name="Sanka R."/>
            <person name="Adams M."/>
            <person name="Lau E.L."/>
            <person name="Macaden R."/>
            <person name="Grewal H.M.S."/>
        </authorList>
    </citation>
    <scope>NUCLEOTIDE SEQUENCE [LARGE SCALE GENOMIC DNA]</scope>
    <source>
        <strain evidence="5 6">IS-1744</strain>
    </source>
</reference>
<feature type="transmembrane region" description="Helical" evidence="4">
    <location>
        <begin position="146"/>
        <end position="165"/>
    </location>
</feature>
<sequence>MEDQPADPGDLTTGPSAESAPAPRRRRWSLLRRRHKESAEAAAGSGAGQEAAPAADTPAPRPVGKAKRRGRTSVETTDGKFVDTSAEEAAASEPEEDETETVASELVATEPEDAETEAVEPEPTDEPAVVPQEVRFVPHRPAGKRLIAAMVAAAVLFVGAAAFAASTLQPYLSERAEINTKLDVARTAASAISTLWTYTPDNMETLPERSAAFLGGDFAYEYRKYIDAIVATNKQAQVTNTTQVMGAAVETLTPDEATAIVYTNSVATSPMSKNIPSLRYLSYRLTMERRDAKWLITNMSTITSLDLTPQL</sequence>
<dbReference type="GO" id="GO:0016020">
    <property type="term" value="C:membrane"/>
    <property type="evidence" value="ECO:0007669"/>
    <property type="project" value="UniProtKB-SubCell"/>
</dbReference>
<dbReference type="Gene3D" id="3.10.450.50">
    <property type="match status" value="1"/>
</dbReference>
<evidence type="ECO:0000313" key="5">
    <source>
        <dbReference type="EMBL" id="KUI18910.1"/>
    </source>
</evidence>
<feature type="compositionally biased region" description="Basic residues" evidence="3">
    <location>
        <begin position="23"/>
        <end position="36"/>
    </location>
</feature>